<dbReference type="Proteomes" id="UP001652740">
    <property type="component" value="Unplaced"/>
</dbReference>
<dbReference type="KEGG" id="gmw:113513295"/>
<keyword evidence="1" id="KW-0539">Nucleus</keyword>
<dbReference type="PANTHER" id="PTHR12243:SF64">
    <property type="entry name" value="DORSAL INTERACTING PROTEIN 3-RELATED"/>
    <property type="match status" value="1"/>
</dbReference>
<keyword evidence="4" id="KW-1185">Reference proteome</keyword>
<dbReference type="AlphaFoldDB" id="A0A6J1WGH8"/>
<dbReference type="PROSITE" id="PS51029">
    <property type="entry name" value="MADF"/>
    <property type="match status" value="1"/>
</dbReference>
<dbReference type="InterPro" id="IPR006578">
    <property type="entry name" value="MADF-dom"/>
</dbReference>
<evidence type="ECO:0000256" key="1">
    <source>
        <dbReference type="PROSITE-ProRule" id="PRU00371"/>
    </source>
</evidence>
<evidence type="ECO:0000259" key="3">
    <source>
        <dbReference type="PROSITE" id="PS51031"/>
    </source>
</evidence>
<dbReference type="GO" id="GO:0005634">
    <property type="term" value="C:nucleus"/>
    <property type="evidence" value="ECO:0007669"/>
    <property type="project" value="UniProtKB-SubCell"/>
</dbReference>
<accession>A0A6J1WGH8</accession>
<gene>
    <name evidence="5" type="primary">LOC113513295</name>
</gene>
<dbReference type="RefSeq" id="XP_026753090.2">
    <property type="nucleotide sequence ID" value="XM_026897289.3"/>
</dbReference>
<name>A0A6J1WGH8_GALME</name>
<dbReference type="InterPro" id="IPR004210">
    <property type="entry name" value="BESS_motif"/>
</dbReference>
<evidence type="ECO:0000313" key="5">
    <source>
        <dbReference type="RefSeq" id="XP_026753090.2"/>
    </source>
</evidence>
<dbReference type="Pfam" id="PF02944">
    <property type="entry name" value="BESS"/>
    <property type="match status" value="1"/>
</dbReference>
<feature type="domain" description="BESS" evidence="3">
    <location>
        <begin position="156"/>
        <end position="195"/>
    </location>
</feature>
<comment type="subcellular location">
    <subcellularLocation>
        <location evidence="1">Nucleus</location>
    </subcellularLocation>
</comment>
<proteinExistence type="predicted"/>
<dbReference type="PANTHER" id="PTHR12243">
    <property type="entry name" value="MADF DOMAIN TRANSCRIPTION FACTOR"/>
    <property type="match status" value="1"/>
</dbReference>
<dbReference type="GeneID" id="113513295"/>
<dbReference type="PROSITE" id="PS51031">
    <property type="entry name" value="BESS"/>
    <property type="match status" value="1"/>
</dbReference>
<dbReference type="InterPro" id="IPR039353">
    <property type="entry name" value="TF_Adf1"/>
</dbReference>
<evidence type="ECO:0000313" key="4">
    <source>
        <dbReference type="Proteomes" id="UP001652740"/>
    </source>
</evidence>
<protein>
    <submittedName>
        <fullName evidence="5">Uncharacterized protein LOC113513295</fullName>
    </submittedName>
</protein>
<dbReference type="SMART" id="SM00595">
    <property type="entry name" value="MADF"/>
    <property type="match status" value="1"/>
</dbReference>
<organism evidence="4 5">
    <name type="scientific">Galleria mellonella</name>
    <name type="common">Greater wax moth</name>
    <dbReference type="NCBI Taxonomy" id="7137"/>
    <lineage>
        <taxon>Eukaryota</taxon>
        <taxon>Metazoa</taxon>
        <taxon>Ecdysozoa</taxon>
        <taxon>Arthropoda</taxon>
        <taxon>Hexapoda</taxon>
        <taxon>Insecta</taxon>
        <taxon>Pterygota</taxon>
        <taxon>Neoptera</taxon>
        <taxon>Endopterygota</taxon>
        <taxon>Lepidoptera</taxon>
        <taxon>Glossata</taxon>
        <taxon>Ditrysia</taxon>
        <taxon>Pyraloidea</taxon>
        <taxon>Pyralidae</taxon>
        <taxon>Galleriinae</taxon>
        <taxon>Galleria</taxon>
    </lineage>
</organism>
<feature type="domain" description="MADF" evidence="2">
    <location>
        <begin position="14"/>
        <end position="101"/>
    </location>
</feature>
<sequence>MPPKGNIGEFSVQKLVNEIKKRECVWNTESDEYNDRYQTAIAWKEISEALQLPIDLLRMKWKNLRDSFKKELKKTGATCVEDYNGKWPHMELLSFMEKPSDNEASTTETEREEKEDIVSFSSFTDTNFVDVQSNGNNEEEIDVPVPEKRRKTYAEEEYDLMFLKSLAPFFRDLEPVRKLVLRSKIQDLVMNEIAAQNSSNKLYMMKKS</sequence>
<dbReference type="Pfam" id="PF10545">
    <property type="entry name" value="MADF_DNA_bdg"/>
    <property type="match status" value="1"/>
</dbReference>
<reference evidence="5" key="1">
    <citation type="submission" date="2025-08" db="UniProtKB">
        <authorList>
            <consortium name="RefSeq"/>
        </authorList>
    </citation>
    <scope>IDENTIFICATION</scope>
    <source>
        <tissue evidence="5">Whole larvae</tissue>
    </source>
</reference>
<dbReference type="InParanoid" id="A0A6J1WGH8"/>
<evidence type="ECO:0000259" key="2">
    <source>
        <dbReference type="PROSITE" id="PS51029"/>
    </source>
</evidence>
<dbReference type="GO" id="GO:0003677">
    <property type="term" value="F:DNA binding"/>
    <property type="evidence" value="ECO:0007669"/>
    <property type="project" value="InterPro"/>
</dbReference>